<evidence type="ECO:0000313" key="9">
    <source>
        <dbReference type="Proteomes" id="UP000798046"/>
    </source>
</evidence>
<dbReference type="RefSeq" id="WP_151154810.1">
    <property type="nucleotide sequence ID" value="NZ_VZRA01000001.1"/>
</dbReference>
<dbReference type="Proteomes" id="UP000798046">
    <property type="component" value="Unassembled WGS sequence"/>
</dbReference>
<accession>A0ABQ6TQP6</accession>
<dbReference type="InterPro" id="IPR029014">
    <property type="entry name" value="NiFe-Hase_large"/>
</dbReference>
<dbReference type="InterPro" id="IPR001501">
    <property type="entry name" value="Ni-dep_hyd_lsu"/>
</dbReference>
<dbReference type="EMBL" id="VZRA01000001">
    <property type="protein sequence ID" value="KAB0671343.1"/>
    <property type="molecule type" value="Genomic_DNA"/>
</dbReference>
<keyword evidence="5 7" id="KW-0479">Metal-binding</keyword>
<keyword evidence="9" id="KW-1185">Reference proteome</keyword>
<evidence type="ECO:0000256" key="2">
    <source>
        <dbReference type="ARBA" id="ARBA00004196"/>
    </source>
</evidence>
<evidence type="ECO:0000256" key="1">
    <source>
        <dbReference type="ARBA" id="ARBA00001967"/>
    </source>
</evidence>
<proteinExistence type="inferred from homology"/>
<evidence type="ECO:0000313" key="8">
    <source>
        <dbReference type="EMBL" id="KAB0671343.1"/>
    </source>
</evidence>
<protein>
    <submittedName>
        <fullName evidence="8">Nickel-dependent hydrogenase large subunit</fullName>
    </submittedName>
</protein>
<dbReference type="SUPFAM" id="SSF56762">
    <property type="entry name" value="HydB/Nqo4-like"/>
    <property type="match status" value="1"/>
</dbReference>
<keyword evidence="6 7" id="KW-0560">Oxidoreductase</keyword>
<dbReference type="Gene3D" id="1.10.645.10">
    <property type="entry name" value="Cytochrome-c3 Hydrogenase, chain B"/>
    <property type="match status" value="1"/>
</dbReference>
<gene>
    <name evidence="8" type="ORF">F6V30_01810</name>
</gene>
<dbReference type="Pfam" id="PF00374">
    <property type="entry name" value="NiFeSe_Hases"/>
    <property type="match status" value="1"/>
</dbReference>
<dbReference type="PROSITE" id="PS00508">
    <property type="entry name" value="NI_HGENASE_L_2"/>
    <property type="match status" value="1"/>
</dbReference>
<evidence type="ECO:0000256" key="5">
    <source>
        <dbReference type="ARBA" id="ARBA00022723"/>
    </source>
</evidence>
<comment type="subcellular location">
    <subcellularLocation>
        <location evidence="2">Cell envelope</location>
    </subcellularLocation>
</comment>
<evidence type="ECO:0000256" key="6">
    <source>
        <dbReference type="ARBA" id="ARBA00023002"/>
    </source>
</evidence>
<evidence type="ECO:0000256" key="3">
    <source>
        <dbReference type="ARBA" id="ARBA00009292"/>
    </source>
</evidence>
<name>A0ABQ6TQP6_9BACT</name>
<reference evidence="8 9" key="1">
    <citation type="journal article" date="2020" name="Microorganisms">
        <title>Description of Three Novel Members in the Family Geobacteraceae, Oryzomonas japonicum gen. nov., sp. nov., Oryzomonas sagensis sp. nov., and Oryzomonas ruber sp. nov.</title>
        <authorList>
            <person name="Xu Z."/>
            <person name="Masuda Y."/>
            <person name="Hayakawa C."/>
            <person name="Ushijima N."/>
            <person name="Kawano K."/>
            <person name="Shiratori Y."/>
            <person name="Senoo K."/>
            <person name="Itoh H."/>
        </authorList>
    </citation>
    <scope>NUCLEOTIDE SEQUENCE [LARGE SCALE GENOMIC DNA]</scope>
    <source>
        <strain evidence="8 9">Red100</strain>
    </source>
</reference>
<dbReference type="PANTHER" id="PTHR42958">
    <property type="entry name" value="HYDROGENASE-2 LARGE CHAIN"/>
    <property type="match status" value="1"/>
</dbReference>
<dbReference type="PROSITE" id="PS00507">
    <property type="entry name" value="NI_HGENASE_L_1"/>
    <property type="match status" value="1"/>
</dbReference>
<sequence>MARITLDPITRIEGHLRIDAEVNGGVVTNAWSSAQMWRGIETILKDRPPQDAWIYAQRFCGVCTTVHAISSIRSVEHALKVDVPLNAQYIRNIIMAQHSVQDHIVHFYHLSALDWVDVVSALKADPKKTAQLAQSISNWPGNSETEFKAVQQKLKSFVETGRLGIFASGYWGHPAMKLPPEANLMAVAHYLKALDYQRKAAQAIAILGGKNPHIQNLCVGGVATAINMENLATLNMEKIASLKTLMTETRDFVQQVYYPDMVAIASIYKDWFKYGRGVVNYLAVPEMPEDTKNTKFALPGAIINGGDIKKARIVTNHQDLDLIANIKENVSHAWYEGNGTLHPWDGETKPNYTDFQDNGKYTWCKAPRLDGKPVQVGPPAQLFAAYAGGNEKVRKLVDASCAKIGVGVNDLHSTMGRLGARAIRAHLMADYSLEYLDKLVENVGKGDKVYANPTEIPKGEYKGVGFHEAPRGTLSHWIVIENRKIKNYQAVVPSTWNASPRDDKGALGPYEASLVGNPVAQADKPLEVLRTIHSFDPCIACAVHTIDPEGKEITNVKVM</sequence>
<evidence type="ECO:0000256" key="7">
    <source>
        <dbReference type="RuleBase" id="RU003896"/>
    </source>
</evidence>
<dbReference type="InterPro" id="IPR050867">
    <property type="entry name" value="NiFe/NiFeSe_hydrgnase_LSU"/>
</dbReference>
<comment type="caution">
    <text evidence="8">The sequence shown here is derived from an EMBL/GenBank/DDBJ whole genome shotgun (WGS) entry which is preliminary data.</text>
</comment>
<evidence type="ECO:0000256" key="4">
    <source>
        <dbReference type="ARBA" id="ARBA00022596"/>
    </source>
</evidence>
<dbReference type="InterPro" id="IPR018194">
    <property type="entry name" value="Ni-dep_hyd_lsu_Ni_BS"/>
</dbReference>
<keyword evidence="4 7" id="KW-0533">Nickel</keyword>
<comment type="similarity">
    <text evidence="3 7">Belongs to the [NiFe]/[NiFeSe] hydrogenase large subunit family.</text>
</comment>
<comment type="cofactor">
    <cofactor evidence="1">
        <name>Ni(2+)</name>
        <dbReference type="ChEBI" id="CHEBI:49786"/>
    </cofactor>
</comment>
<organism evidence="8 9">
    <name type="scientific">Oryzomonas sagensis</name>
    <dbReference type="NCBI Taxonomy" id="2603857"/>
    <lineage>
        <taxon>Bacteria</taxon>
        <taxon>Pseudomonadati</taxon>
        <taxon>Thermodesulfobacteriota</taxon>
        <taxon>Desulfuromonadia</taxon>
        <taxon>Geobacterales</taxon>
        <taxon>Geobacteraceae</taxon>
        <taxon>Oryzomonas</taxon>
    </lineage>
</organism>
<dbReference type="PANTHER" id="PTHR42958:SF1">
    <property type="entry name" value="HYDROGENASE-2 LARGE CHAIN"/>
    <property type="match status" value="1"/>
</dbReference>